<keyword evidence="2" id="KW-0812">Transmembrane</keyword>
<accession>A0AAU9DCI9</accession>
<feature type="coiled-coil region" evidence="1">
    <location>
        <begin position="441"/>
        <end position="479"/>
    </location>
</feature>
<evidence type="ECO:0008006" key="5">
    <source>
        <dbReference type="Google" id="ProtNLM"/>
    </source>
</evidence>
<proteinExistence type="predicted"/>
<keyword evidence="4" id="KW-1185">Reference proteome</keyword>
<keyword evidence="1" id="KW-0175">Coiled coil</keyword>
<dbReference type="Proteomes" id="UP001348817">
    <property type="component" value="Chromosome"/>
</dbReference>
<evidence type="ECO:0000256" key="1">
    <source>
        <dbReference type="SAM" id="Coils"/>
    </source>
</evidence>
<dbReference type="EMBL" id="AP025314">
    <property type="protein sequence ID" value="BDD08560.1"/>
    <property type="molecule type" value="Genomic_DNA"/>
</dbReference>
<organism evidence="3 4">
    <name type="scientific">Fulvitalea axinellae</name>
    <dbReference type="NCBI Taxonomy" id="1182444"/>
    <lineage>
        <taxon>Bacteria</taxon>
        <taxon>Pseudomonadati</taxon>
        <taxon>Bacteroidota</taxon>
        <taxon>Cytophagia</taxon>
        <taxon>Cytophagales</taxon>
        <taxon>Persicobacteraceae</taxon>
        <taxon>Fulvitalea</taxon>
    </lineage>
</organism>
<sequence length="523" mass="57601">MRIRQLNGLGLTATARRRIKHGFEFDKLFPKPRRTDPIRDRDGDTFDTVRLMKDIVANSLSETSKIATVLKGANLEETCRKIFDFLYRHVQYKLDSPAEEQLRNPARTWADRRTGVDCDCYSIFISSVLSNLGVPHYFRKTAYTAKRGFQHIYVVVPKYPGASLDWSLFPKQYYTVDPVLNRFNEEKTPIAEYRDFKVTLPAKSLNGFSGATGAMARRALPLNGLGEAMSGSMDGKVYYSKEAETVPEDVTFFDGVDYYERIKMPGLGALNGWLKKLWRGVKKVGKKVWKVAKKVVKPLVKIAAPIVTSIIPGGGLINAGIQAFTSGGGSSSGGGSAPANNSSSLIDAKRRAEIIKRYGRPYPAPAYGPYNPIQQQISTGKSSLLVNALMNMLSNQRAKKGGYDVSNILDLAKSAGLNTNEVLNLIKSTGMSPENAEAIAKRITEAENAKLKADMEKEQSKLAEANQRMKTELLRLKEKNSVSNKAAGLALKANARNRAFQSQITNILTLAAVGAGVYLITKN</sequence>
<reference evidence="3 4" key="1">
    <citation type="submission" date="2021-12" db="EMBL/GenBank/DDBJ databases">
        <title>Genome sequencing of bacteria with rrn-lacking chromosome and rrn-plasmid.</title>
        <authorList>
            <person name="Anda M."/>
            <person name="Iwasaki W."/>
        </authorList>
    </citation>
    <scope>NUCLEOTIDE SEQUENCE [LARGE SCALE GENOMIC DNA]</scope>
    <source>
        <strain evidence="3 4">DSM 100852</strain>
    </source>
</reference>
<name>A0AAU9DCI9_9BACT</name>
<evidence type="ECO:0000313" key="3">
    <source>
        <dbReference type="EMBL" id="BDD08560.1"/>
    </source>
</evidence>
<protein>
    <recommendedName>
        <fullName evidence="5">Transglutaminase-like domain-containing protein</fullName>
    </recommendedName>
</protein>
<keyword evidence="2" id="KW-1133">Transmembrane helix</keyword>
<feature type="transmembrane region" description="Helical" evidence="2">
    <location>
        <begin position="504"/>
        <end position="521"/>
    </location>
</feature>
<keyword evidence="2" id="KW-0472">Membrane</keyword>
<dbReference type="AlphaFoldDB" id="A0AAU9DCI9"/>
<dbReference type="RefSeq" id="WP_338393812.1">
    <property type="nucleotide sequence ID" value="NZ_AP025314.1"/>
</dbReference>
<dbReference type="KEGG" id="fax:FUAX_09920"/>
<evidence type="ECO:0000256" key="2">
    <source>
        <dbReference type="SAM" id="Phobius"/>
    </source>
</evidence>
<gene>
    <name evidence="3" type="ORF">FUAX_09920</name>
</gene>
<evidence type="ECO:0000313" key="4">
    <source>
        <dbReference type="Proteomes" id="UP001348817"/>
    </source>
</evidence>